<dbReference type="EMBL" id="JARFYN010000023">
    <property type="protein sequence ID" value="MDL2407628.1"/>
    <property type="molecule type" value="Genomic_DNA"/>
</dbReference>
<gene>
    <name evidence="5" type="ORF">PY650_18565</name>
</gene>
<keyword evidence="2" id="KW-0238">DNA-binding</keyword>
<dbReference type="InterPro" id="IPR001387">
    <property type="entry name" value="Cro/C1-type_HTH"/>
</dbReference>
<evidence type="ECO:0000313" key="5">
    <source>
        <dbReference type="EMBL" id="MDL2407628.1"/>
    </source>
</evidence>
<evidence type="ECO:0000256" key="1">
    <source>
        <dbReference type="ARBA" id="ARBA00023015"/>
    </source>
</evidence>
<dbReference type="PANTHER" id="PTHR46797">
    <property type="entry name" value="HTH-TYPE TRANSCRIPTIONAL REGULATOR"/>
    <property type="match status" value="1"/>
</dbReference>
<dbReference type="Gene3D" id="1.10.260.40">
    <property type="entry name" value="lambda repressor-like DNA-binding domains"/>
    <property type="match status" value="1"/>
</dbReference>
<dbReference type="InterPro" id="IPR050807">
    <property type="entry name" value="TransReg_Diox_bact_type"/>
</dbReference>
<dbReference type="Proteomes" id="UP001172630">
    <property type="component" value="Unassembled WGS sequence"/>
</dbReference>
<keyword evidence="1" id="KW-0805">Transcription regulation</keyword>
<name>A0ABT7KI52_9HYPH</name>
<dbReference type="RefSeq" id="WP_285880950.1">
    <property type="nucleotide sequence ID" value="NZ_JARFYN010000023.1"/>
</dbReference>
<protein>
    <submittedName>
        <fullName evidence="5">Helix-turn-helix transcriptional regulator</fullName>
    </submittedName>
</protein>
<evidence type="ECO:0000259" key="4">
    <source>
        <dbReference type="PROSITE" id="PS50943"/>
    </source>
</evidence>
<sequence>MEIREVFARNLKAARQAKGLSQEELAFRAGLDRTYISSLERRVYNASIDVVDRLAIALDVEASELLKRPPGTKIKLLR</sequence>
<dbReference type="SUPFAM" id="SSF47413">
    <property type="entry name" value="lambda repressor-like DNA-binding domains"/>
    <property type="match status" value="1"/>
</dbReference>
<evidence type="ECO:0000313" key="6">
    <source>
        <dbReference type="Proteomes" id="UP001172630"/>
    </source>
</evidence>
<dbReference type="CDD" id="cd00093">
    <property type="entry name" value="HTH_XRE"/>
    <property type="match status" value="1"/>
</dbReference>
<comment type="caution">
    <text evidence="5">The sequence shown here is derived from an EMBL/GenBank/DDBJ whole genome shotgun (WGS) entry which is preliminary data.</text>
</comment>
<dbReference type="InterPro" id="IPR010982">
    <property type="entry name" value="Lambda_DNA-bd_dom_sf"/>
</dbReference>
<accession>A0ABT7KI52</accession>
<dbReference type="Pfam" id="PF01381">
    <property type="entry name" value="HTH_3"/>
    <property type="match status" value="1"/>
</dbReference>
<keyword evidence="3" id="KW-0804">Transcription</keyword>
<dbReference type="PROSITE" id="PS50943">
    <property type="entry name" value="HTH_CROC1"/>
    <property type="match status" value="1"/>
</dbReference>
<feature type="domain" description="HTH cro/C1-type" evidence="4">
    <location>
        <begin position="11"/>
        <end position="65"/>
    </location>
</feature>
<proteinExistence type="predicted"/>
<evidence type="ECO:0000256" key="2">
    <source>
        <dbReference type="ARBA" id="ARBA00023125"/>
    </source>
</evidence>
<dbReference type="PANTHER" id="PTHR46797:SF23">
    <property type="entry name" value="HTH-TYPE TRANSCRIPTIONAL REGULATOR SUTR"/>
    <property type="match status" value="1"/>
</dbReference>
<dbReference type="SMART" id="SM00530">
    <property type="entry name" value="HTH_XRE"/>
    <property type="match status" value="1"/>
</dbReference>
<reference evidence="5" key="1">
    <citation type="submission" date="2023-06" db="EMBL/GenBank/DDBJ databases">
        <title>Phylogenetic Diversity of Rhizobium strains.</title>
        <authorList>
            <person name="Moura F.T."/>
            <person name="Helene L.C.F."/>
            <person name="Hungria M."/>
        </authorList>
    </citation>
    <scope>NUCLEOTIDE SEQUENCE</scope>
    <source>
        <strain evidence="5">CCGE524</strain>
    </source>
</reference>
<evidence type="ECO:0000256" key="3">
    <source>
        <dbReference type="ARBA" id="ARBA00023163"/>
    </source>
</evidence>
<keyword evidence="6" id="KW-1185">Reference proteome</keyword>
<organism evidence="5 6">
    <name type="scientific">Rhizobium calliandrae</name>
    <dbReference type="NCBI Taxonomy" id="1312182"/>
    <lineage>
        <taxon>Bacteria</taxon>
        <taxon>Pseudomonadati</taxon>
        <taxon>Pseudomonadota</taxon>
        <taxon>Alphaproteobacteria</taxon>
        <taxon>Hyphomicrobiales</taxon>
        <taxon>Rhizobiaceae</taxon>
        <taxon>Rhizobium/Agrobacterium group</taxon>
        <taxon>Rhizobium</taxon>
    </lineage>
</organism>